<name>A0A379W552_SALET</name>
<evidence type="ECO:0000313" key="3">
    <source>
        <dbReference type="Proteomes" id="UP000255509"/>
    </source>
</evidence>
<feature type="region of interest" description="Disordered" evidence="1">
    <location>
        <begin position="89"/>
        <end position="111"/>
    </location>
</feature>
<dbReference type="Proteomes" id="UP000255509">
    <property type="component" value="Unassembled WGS sequence"/>
</dbReference>
<proteinExistence type="predicted"/>
<evidence type="ECO:0000313" key="2">
    <source>
        <dbReference type="EMBL" id="SUH14221.1"/>
    </source>
</evidence>
<feature type="compositionally biased region" description="Polar residues" evidence="1">
    <location>
        <begin position="89"/>
        <end position="101"/>
    </location>
</feature>
<protein>
    <submittedName>
        <fullName evidence="2">Outer membrane protein RatA</fullName>
    </submittedName>
</protein>
<accession>A0A379W552</accession>
<organism evidence="2 3">
    <name type="scientific">Salmonella enterica I</name>
    <dbReference type="NCBI Taxonomy" id="59201"/>
    <lineage>
        <taxon>Bacteria</taxon>
        <taxon>Pseudomonadati</taxon>
        <taxon>Pseudomonadota</taxon>
        <taxon>Gammaproteobacteria</taxon>
        <taxon>Enterobacterales</taxon>
        <taxon>Enterobacteriaceae</taxon>
        <taxon>Salmonella</taxon>
    </lineage>
</organism>
<gene>
    <name evidence="2" type="ORF">NCTC8258_01903</name>
</gene>
<sequence>MDGNRQVNKVVHFLLTLLIMFAASIAPAQALLKGGTWQELNSVTGAVNGTAPLADGAIIPLYQGSTLLDPTKTHDIEFSAMPRDFSADATSTSMRAVNSTDTEGDLFSDPPTIAWENRQPPAMGLVWADAPRPIRRSRRSRFRT</sequence>
<dbReference type="AlphaFoldDB" id="A0A379W552"/>
<evidence type="ECO:0000256" key="1">
    <source>
        <dbReference type="SAM" id="MobiDB-lite"/>
    </source>
</evidence>
<dbReference type="EMBL" id="UGXS01000004">
    <property type="protein sequence ID" value="SUH14221.1"/>
    <property type="molecule type" value="Genomic_DNA"/>
</dbReference>
<reference evidence="2 3" key="1">
    <citation type="submission" date="2018-06" db="EMBL/GenBank/DDBJ databases">
        <authorList>
            <consortium name="Pathogen Informatics"/>
            <person name="Doyle S."/>
        </authorList>
    </citation>
    <scope>NUCLEOTIDE SEQUENCE [LARGE SCALE GENOMIC DNA]</scope>
    <source>
        <strain evidence="2 3">NCTC8258</strain>
    </source>
</reference>